<feature type="non-terminal residue" evidence="2">
    <location>
        <position position="1"/>
    </location>
</feature>
<protein>
    <submittedName>
        <fullName evidence="2">Uncharacterized protein</fullName>
    </submittedName>
</protein>
<evidence type="ECO:0000313" key="2">
    <source>
        <dbReference type="EMBL" id="PLZ96199.1"/>
    </source>
</evidence>
<dbReference type="EMBL" id="NMQA01000255">
    <property type="protein sequence ID" value="PLZ96199.1"/>
    <property type="molecule type" value="Genomic_DNA"/>
</dbReference>
<dbReference type="AlphaFoldDB" id="A0A2N6KC26"/>
<keyword evidence="1" id="KW-1133">Transmembrane helix</keyword>
<feature type="transmembrane region" description="Helical" evidence="1">
    <location>
        <begin position="24"/>
        <end position="43"/>
    </location>
</feature>
<organism evidence="2 3">
    <name type="scientific">Fischerella thermalis CCMEE 5268</name>
    <dbReference type="NCBI Taxonomy" id="2019662"/>
    <lineage>
        <taxon>Bacteria</taxon>
        <taxon>Bacillati</taxon>
        <taxon>Cyanobacteriota</taxon>
        <taxon>Cyanophyceae</taxon>
        <taxon>Nostocales</taxon>
        <taxon>Hapalosiphonaceae</taxon>
        <taxon>Fischerella</taxon>
    </lineage>
</organism>
<proteinExistence type="predicted"/>
<dbReference type="Proteomes" id="UP000235025">
    <property type="component" value="Unassembled WGS sequence"/>
</dbReference>
<evidence type="ECO:0000313" key="3">
    <source>
        <dbReference type="Proteomes" id="UP000235025"/>
    </source>
</evidence>
<comment type="caution">
    <text evidence="2">The sequence shown here is derived from an EMBL/GenBank/DDBJ whole genome shotgun (WGS) entry which is preliminary data.</text>
</comment>
<sequence length="65" mass="7621">FLAFLASWRFIIHPHFMQHRNFNLQLVIFFTIALPTLPTARLLENHAKNITKYTVLLLCRVILSG</sequence>
<keyword evidence="1" id="KW-0472">Membrane</keyword>
<keyword evidence="1" id="KW-0812">Transmembrane</keyword>
<dbReference type="RefSeq" id="WP_219725452.1">
    <property type="nucleotide sequence ID" value="NZ_NMQA01000255.1"/>
</dbReference>
<name>A0A2N6KC26_9CYAN</name>
<evidence type="ECO:0000256" key="1">
    <source>
        <dbReference type="SAM" id="Phobius"/>
    </source>
</evidence>
<accession>A0A2N6KC26</accession>
<reference evidence="2 3" key="1">
    <citation type="submission" date="2017-07" db="EMBL/GenBank/DDBJ databases">
        <title>Genomes of Fischerella (Mastigocladus) sp. strains.</title>
        <authorList>
            <person name="Miller S.R."/>
        </authorList>
    </citation>
    <scope>NUCLEOTIDE SEQUENCE [LARGE SCALE GENOMIC DNA]</scope>
    <source>
        <strain evidence="2 3">CCMEE 5268</strain>
    </source>
</reference>
<gene>
    <name evidence="2" type="ORF">CEN50_19525</name>
</gene>